<keyword evidence="2" id="KW-1185">Reference proteome</keyword>
<organism evidence="1 2">
    <name type="scientific">Pseudonocardia yunnanensis</name>
    <dbReference type="NCBI Taxonomy" id="58107"/>
    <lineage>
        <taxon>Bacteria</taxon>
        <taxon>Bacillati</taxon>
        <taxon>Actinomycetota</taxon>
        <taxon>Actinomycetes</taxon>
        <taxon>Pseudonocardiales</taxon>
        <taxon>Pseudonocardiaceae</taxon>
        <taxon>Pseudonocardia</taxon>
    </lineage>
</organism>
<protein>
    <recommendedName>
        <fullName evidence="3">M20/M25/M40 family metallo-hydrolase</fullName>
    </recommendedName>
</protein>
<comment type="caution">
    <text evidence="1">The sequence shown here is derived from an EMBL/GenBank/DDBJ whole genome shotgun (WGS) entry which is preliminary data.</text>
</comment>
<dbReference type="Gene3D" id="3.40.630.10">
    <property type="entry name" value="Zn peptidases"/>
    <property type="match status" value="1"/>
</dbReference>
<sequence length="49" mass="5292">MVFALSFNDGVSHSPDELTTTADLPAGIDVLHNALLRLDGRLDTRLLAE</sequence>
<proteinExistence type="predicted"/>
<evidence type="ECO:0000313" key="1">
    <source>
        <dbReference type="EMBL" id="MFD1517816.1"/>
    </source>
</evidence>
<dbReference type="RefSeq" id="WP_344724580.1">
    <property type="nucleotide sequence ID" value="NZ_BAAAUS010000026.1"/>
</dbReference>
<dbReference type="Proteomes" id="UP001597114">
    <property type="component" value="Unassembled WGS sequence"/>
</dbReference>
<evidence type="ECO:0008006" key="3">
    <source>
        <dbReference type="Google" id="ProtNLM"/>
    </source>
</evidence>
<dbReference type="EMBL" id="JBHUCO010000011">
    <property type="protein sequence ID" value="MFD1517816.1"/>
    <property type="molecule type" value="Genomic_DNA"/>
</dbReference>
<reference evidence="2" key="1">
    <citation type="journal article" date="2019" name="Int. J. Syst. Evol. Microbiol.">
        <title>The Global Catalogue of Microorganisms (GCM) 10K type strain sequencing project: providing services to taxonomists for standard genome sequencing and annotation.</title>
        <authorList>
            <consortium name="The Broad Institute Genomics Platform"/>
            <consortium name="The Broad Institute Genome Sequencing Center for Infectious Disease"/>
            <person name="Wu L."/>
            <person name="Ma J."/>
        </authorList>
    </citation>
    <scope>NUCLEOTIDE SEQUENCE [LARGE SCALE GENOMIC DNA]</scope>
    <source>
        <strain evidence="2">CCM 7043</strain>
    </source>
</reference>
<gene>
    <name evidence="1" type="ORF">ACFSJD_09970</name>
</gene>
<accession>A0ABW4EQA1</accession>
<name>A0ABW4EQA1_9PSEU</name>
<evidence type="ECO:0000313" key="2">
    <source>
        <dbReference type="Proteomes" id="UP001597114"/>
    </source>
</evidence>
<dbReference type="SUPFAM" id="SSF53187">
    <property type="entry name" value="Zn-dependent exopeptidases"/>
    <property type="match status" value="1"/>
</dbReference>